<organism evidence="1 2">
    <name type="scientific">Streptomyces citrinus</name>
    <dbReference type="NCBI Taxonomy" id="3118173"/>
    <lineage>
        <taxon>Bacteria</taxon>
        <taxon>Bacillati</taxon>
        <taxon>Actinomycetota</taxon>
        <taxon>Actinomycetes</taxon>
        <taxon>Kitasatosporales</taxon>
        <taxon>Streptomycetaceae</taxon>
        <taxon>Streptomyces</taxon>
    </lineage>
</organism>
<keyword evidence="2" id="KW-1185">Reference proteome</keyword>
<name>A0ACD5A5D0_9ACTN</name>
<accession>A0ACD5A5D0</accession>
<reference evidence="1" key="1">
    <citation type="journal article" date="2025" name="Int. J. Syst. Evol. Microbiol.">
        <title>Streptomyces citrinus sp. nov., with yellow diffusible pigment.</title>
        <authorList>
            <person name="He Y."/>
            <person name="Yang E."/>
            <person name="Xu J."/>
            <person name="Sun Y."/>
            <person name="Sun L."/>
        </authorList>
    </citation>
    <scope>NUCLEOTIDE SEQUENCE</scope>
    <source>
        <strain evidence="1">Q6</strain>
    </source>
</reference>
<sequence>MSAAGRAAAALAALHPVPVPLGVLQAAVLLLDELTAVGADDETRATAGETARLLRVAMGAPGE</sequence>
<dbReference type="Proteomes" id="UP001432251">
    <property type="component" value="Chromosome"/>
</dbReference>
<proteinExistence type="predicted"/>
<dbReference type="EMBL" id="CP146022">
    <property type="protein sequence ID" value="WWQ62250.1"/>
    <property type="molecule type" value="Genomic_DNA"/>
</dbReference>
<evidence type="ECO:0000313" key="2">
    <source>
        <dbReference type="Proteomes" id="UP001432251"/>
    </source>
</evidence>
<protein>
    <submittedName>
        <fullName evidence="1">Uncharacterized protein</fullName>
    </submittedName>
</protein>
<gene>
    <name evidence="1" type="ORF">V2W30_01940</name>
</gene>
<evidence type="ECO:0000313" key="1">
    <source>
        <dbReference type="EMBL" id="WWQ62250.1"/>
    </source>
</evidence>